<reference evidence="5" key="1">
    <citation type="journal article" date="2017" name="Appl. Environ. Microbiol.">
        <title>Genomic analysis of Calderihabitans maritimus KKC1, a thermophilic hydrogenogenic carboxydotrophic bacterium isolated from marine sediment.</title>
        <authorList>
            <person name="Omae K."/>
            <person name="Yoneda Y."/>
            <person name="Fukuyama Y."/>
            <person name="Yoshida T."/>
            <person name="Sako Y."/>
        </authorList>
    </citation>
    <scope>NUCLEOTIDE SEQUENCE [LARGE SCALE GENOMIC DNA]</scope>
    <source>
        <strain evidence="5">KKC1</strain>
    </source>
</reference>
<comment type="similarity">
    <text evidence="1">Belongs to the methylmalonyl-CoA epimerase family.</text>
</comment>
<dbReference type="GO" id="GO:0046872">
    <property type="term" value="F:metal ion binding"/>
    <property type="evidence" value="ECO:0007669"/>
    <property type="project" value="UniProtKB-KW"/>
</dbReference>
<evidence type="ECO:0000256" key="2">
    <source>
        <dbReference type="ARBA" id="ARBA00022723"/>
    </source>
</evidence>
<proteinExistence type="inferred from homology"/>
<dbReference type="Gene3D" id="3.10.180.10">
    <property type="entry name" value="2,3-Dihydroxybiphenyl 1,2-Dioxygenase, domain 1"/>
    <property type="match status" value="1"/>
</dbReference>
<accession>A0A1Z5HS41</accession>
<dbReference type="InterPro" id="IPR017515">
    <property type="entry name" value="MeMalonyl-CoA_epimerase"/>
</dbReference>
<protein>
    <recommendedName>
        <fullName evidence="3">VOC domain-containing protein</fullName>
    </recommendedName>
</protein>
<dbReference type="Proteomes" id="UP000197032">
    <property type="component" value="Unassembled WGS sequence"/>
</dbReference>
<feature type="domain" description="VOC" evidence="3">
    <location>
        <begin position="5"/>
        <end position="133"/>
    </location>
</feature>
<dbReference type="CDD" id="cd07249">
    <property type="entry name" value="MMCE"/>
    <property type="match status" value="1"/>
</dbReference>
<dbReference type="AlphaFoldDB" id="A0A1Z5HS41"/>
<keyword evidence="2" id="KW-0479">Metal-binding</keyword>
<dbReference type="PANTHER" id="PTHR43048:SF3">
    <property type="entry name" value="METHYLMALONYL-COA EPIMERASE, MITOCHONDRIAL"/>
    <property type="match status" value="1"/>
</dbReference>
<evidence type="ECO:0000313" key="4">
    <source>
        <dbReference type="EMBL" id="GAW92334.1"/>
    </source>
</evidence>
<dbReference type="PROSITE" id="PS51819">
    <property type="entry name" value="VOC"/>
    <property type="match status" value="1"/>
</dbReference>
<dbReference type="InterPro" id="IPR051785">
    <property type="entry name" value="MMCE/EMCE_epimerase"/>
</dbReference>
<gene>
    <name evidence="4" type="ORF">KKC1_14890</name>
</gene>
<evidence type="ECO:0000256" key="1">
    <source>
        <dbReference type="ARBA" id="ARBA00009308"/>
    </source>
</evidence>
<dbReference type="OrthoDB" id="9788468at2"/>
<evidence type="ECO:0000313" key="5">
    <source>
        <dbReference type="Proteomes" id="UP000197032"/>
    </source>
</evidence>
<evidence type="ECO:0000259" key="3">
    <source>
        <dbReference type="PROSITE" id="PS51819"/>
    </source>
</evidence>
<dbReference type="InterPro" id="IPR037523">
    <property type="entry name" value="VOC_core"/>
</dbReference>
<sequence length="133" mass="15415">MTAKRIHHIAFVFHDLDKAIELFEKLFAIKINSRQLLPSRGVEVATFPIGETIIELITPVRKDSPVKEYLDKHGEGFFHIAFEEDNIEGKLAYLRQQGFEFLDKSPRKALNNWRVAFLDPKQTFGIHLQIVEP</sequence>
<dbReference type="RefSeq" id="WP_088553714.1">
    <property type="nucleotide sequence ID" value="NZ_BDGJ01000071.1"/>
</dbReference>
<dbReference type="Pfam" id="PF13669">
    <property type="entry name" value="Glyoxalase_4"/>
    <property type="match status" value="1"/>
</dbReference>
<comment type="caution">
    <text evidence="4">The sequence shown here is derived from an EMBL/GenBank/DDBJ whole genome shotgun (WGS) entry which is preliminary data.</text>
</comment>
<keyword evidence="5" id="KW-1185">Reference proteome</keyword>
<organism evidence="4 5">
    <name type="scientific">Calderihabitans maritimus</name>
    <dbReference type="NCBI Taxonomy" id="1246530"/>
    <lineage>
        <taxon>Bacteria</taxon>
        <taxon>Bacillati</taxon>
        <taxon>Bacillota</taxon>
        <taxon>Clostridia</taxon>
        <taxon>Neomoorellales</taxon>
        <taxon>Calderihabitantaceae</taxon>
        <taxon>Calderihabitans</taxon>
    </lineage>
</organism>
<dbReference type="SUPFAM" id="SSF54593">
    <property type="entry name" value="Glyoxalase/Bleomycin resistance protein/Dihydroxybiphenyl dioxygenase"/>
    <property type="match status" value="1"/>
</dbReference>
<name>A0A1Z5HS41_9FIRM</name>
<dbReference type="PANTHER" id="PTHR43048">
    <property type="entry name" value="METHYLMALONYL-COA EPIMERASE"/>
    <property type="match status" value="1"/>
</dbReference>
<dbReference type="InterPro" id="IPR029068">
    <property type="entry name" value="Glyas_Bleomycin-R_OHBP_Dase"/>
</dbReference>
<dbReference type="GO" id="GO:0046491">
    <property type="term" value="P:L-methylmalonyl-CoA metabolic process"/>
    <property type="evidence" value="ECO:0007669"/>
    <property type="project" value="TreeGrafter"/>
</dbReference>
<dbReference type="GO" id="GO:0004493">
    <property type="term" value="F:methylmalonyl-CoA epimerase activity"/>
    <property type="evidence" value="ECO:0007669"/>
    <property type="project" value="TreeGrafter"/>
</dbReference>
<dbReference type="EMBL" id="BDGJ01000071">
    <property type="protein sequence ID" value="GAW92334.1"/>
    <property type="molecule type" value="Genomic_DNA"/>
</dbReference>